<dbReference type="Pfam" id="PF06236">
    <property type="entry name" value="MelC1"/>
    <property type="match status" value="1"/>
</dbReference>
<dbReference type="EMBL" id="BAAACA010000006">
    <property type="protein sequence ID" value="GAA0584506.1"/>
    <property type="molecule type" value="Genomic_DNA"/>
</dbReference>
<dbReference type="Proteomes" id="UP001500668">
    <property type="component" value="Unassembled WGS sequence"/>
</dbReference>
<comment type="similarity">
    <text evidence="1">Belongs to the melC1 family.</text>
</comment>
<evidence type="ECO:0000256" key="5">
    <source>
        <dbReference type="SAM" id="SignalP"/>
    </source>
</evidence>
<gene>
    <name evidence="6" type="ORF">GCM10010394_11680</name>
</gene>
<accession>A0ABP3Q6U7</accession>
<keyword evidence="2 5" id="KW-0732">Signal</keyword>
<dbReference type="InterPro" id="IPR023199">
    <property type="entry name" value="GriE/MELC1_sf"/>
</dbReference>
<organism evidence="6 7">
    <name type="scientific">Streptomyces crystallinus</name>
    <dbReference type="NCBI Taxonomy" id="68191"/>
    <lineage>
        <taxon>Bacteria</taxon>
        <taxon>Bacillati</taxon>
        <taxon>Actinomycetota</taxon>
        <taxon>Actinomycetes</taxon>
        <taxon>Kitasatosporales</taxon>
        <taxon>Streptomycetaceae</taxon>
        <taxon>Streptomyces</taxon>
    </lineage>
</organism>
<dbReference type="InterPro" id="IPR006311">
    <property type="entry name" value="TAT_signal"/>
</dbReference>
<evidence type="ECO:0000256" key="3">
    <source>
        <dbReference type="ARBA" id="ARBA00023008"/>
    </source>
</evidence>
<evidence type="ECO:0000256" key="4">
    <source>
        <dbReference type="SAM" id="MobiDB-lite"/>
    </source>
</evidence>
<dbReference type="PROSITE" id="PS51318">
    <property type="entry name" value="TAT"/>
    <property type="match status" value="1"/>
</dbReference>
<keyword evidence="7" id="KW-1185">Reference proteome</keyword>
<evidence type="ECO:0000256" key="2">
    <source>
        <dbReference type="ARBA" id="ARBA00022729"/>
    </source>
</evidence>
<feature type="chain" id="PRO_5045431125" description="Tyrosinase" evidence="5">
    <location>
        <begin position="29"/>
        <end position="140"/>
    </location>
</feature>
<dbReference type="NCBIfam" id="NF047833">
    <property type="entry name" value="TyroCdyMelC1"/>
    <property type="match status" value="1"/>
</dbReference>
<evidence type="ECO:0000256" key="1">
    <source>
        <dbReference type="ARBA" id="ARBA00009871"/>
    </source>
</evidence>
<proteinExistence type="inferred from homology"/>
<sequence>MSRLTRRSALGLTASAVAGLGLAGTAYAATASGPANGVVPAADGGHTGHGGMDHTGHDAPAPFDEVYQGRRIQGAPAPGGAHGHHGGYSVQIDGKELHLMRNADGTWISVVNHYETFANPRAVARAAVVELQGAALVPLV</sequence>
<evidence type="ECO:0000313" key="7">
    <source>
        <dbReference type="Proteomes" id="UP001500668"/>
    </source>
</evidence>
<dbReference type="Gene3D" id="3.30.1880.10">
    <property type="entry name" value="protein ne1242 domain like"/>
    <property type="match status" value="1"/>
</dbReference>
<feature type="region of interest" description="Disordered" evidence="4">
    <location>
        <begin position="39"/>
        <end position="61"/>
    </location>
</feature>
<dbReference type="RefSeq" id="WP_344070788.1">
    <property type="nucleotide sequence ID" value="NZ_BAAACA010000006.1"/>
</dbReference>
<dbReference type="InterPro" id="IPR010928">
    <property type="entry name" value="MelC1"/>
</dbReference>
<evidence type="ECO:0008006" key="8">
    <source>
        <dbReference type="Google" id="ProtNLM"/>
    </source>
</evidence>
<feature type="signal peptide" evidence="5">
    <location>
        <begin position="1"/>
        <end position="28"/>
    </location>
</feature>
<evidence type="ECO:0000313" key="6">
    <source>
        <dbReference type="EMBL" id="GAA0584506.1"/>
    </source>
</evidence>
<protein>
    <recommendedName>
        <fullName evidence="8">Tyrosinase</fullName>
    </recommendedName>
</protein>
<name>A0ABP3Q6U7_9ACTN</name>
<reference evidence="7" key="1">
    <citation type="journal article" date="2019" name="Int. J. Syst. Evol. Microbiol.">
        <title>The Global Catalogue of Microorganisms (GCM) 10K type strain sequencing project: providing services to taxonomists for standard genome sequencing and annotation.</title>
        <authorList>
            <consortium name="The Broad Institute Genomics Platform"/>
            <consortium name="The Broad Institute Genome Sequencing Center for Infectious Disease"/>
            <person name="Wu L."/>
            <person name="Ma J."/>
        </authorList>
    </citation>
    <scope>NUCLEOTIDE SEQUENCE [LARGE SCALE GENOMIC DNA]</scope>
    <source>
        <strain evidence="7">JCM 5067</strain>
    </source>
</reference>
<keyword evidence="3" id="KW-0186">Copper</keyword>
<comment type="caution">
    <text evidence="6">The sequence shown here is derived from an EMBL/GenBank/DDBJ whole genome shotgun (WGS) entry which is preliminary data.</text>
</comment>